<sequence length="390" mass="42091">MGYRFGRADVEFLTSATGREALRTCAELPLTSASRMADVAAARGVAGSDFAGAVLETVLLRRKSVEKLPGFSDWLFTDEALQQATAWPVALHRAERIAGLPVHDVTCSVGVDLAALGTRASTVLGSDVDEVRLAMARHNLGLAGSVPWLTRADALRPVSRAAVVFADPGRRDKAGRRSWRPSDYAPPLGELAEVYGNRELVVKCAPGIDRSAVPWAREFEVVSLDGRVREACLWAGALAGPRSTATVLGSDGSAWSVTEDEPDDCVEREPGAWLVDPDGAIVRAGLVRQYAARHGLGQLDERIAYLTGDHPPPGVRAFRVLEHGKFREKSLRQALRARGVGKLEILARGVDIDPDELRNRLKPKGEAAVSVLLTRIGRAPHAFICEPHRT</sequence>
<proteinExistence type="predicted"/>
<dbReference type="AlphaFoldDB" id="A0A4V2ST65"/>
<gene>
    <name evidence="2" type="ORF">EV191_110186</name>
</gene>
<reference evidence="2 3" key="1">
    <citation type="submission" date="2019-03" db="EMBL/GenBank/DDBJ databases">
        <title>Genomic Encyclopedia of Type Strains, Phase IV (KMG-IV): sequencing the most valuable type-strain genomes for metagenomic binning, comparative biology and taxonomic classification.</title>
        <authorList>
            <person name="Goeker M."/>
        </authorList>
    </citation>
    <scope>NUCLEOTIDE SEQUENCE [LARGE SCALE GENOMIC DNA]</scope>
    <source>
        <strain evidence="2 3">DSM 45765</strain>
    </source>
</reference>
<dbReference type="InterPro" id="IPR041497">
    <property type="entry name" value="Thump-like"/>
</dbReference>
<dbReference type="Gene3D" id="3.40.50.150">
    <property type="entry name" value="Vaccinia Virus protein VP39"/>
    <property type="match status" value="1"/>
</dbReference>
<organism evidence="2 3">
    <name type="scientific">Tamaricihabitans halophyticus</name>
    <dbReference type="NCBI Taxonomy" id="1262583"/>
    <lineage>
        <taxon>Bacteria</taxon>
        <taxon>Bacillati</taxon>
        <taxon>Actinomycetota</taxon>
        <taxon>Actinomycetes</taxon>
        <taxon>Pseudonocardiales</taxon>
        <taxon>Pseudonocardiaceae</taxon>
        <taxon>Tamaricihabitans</taxon>
    </lineage>
</organism>
<evidence type="ECO:0000259" key="1">
    <source>
        <dbReference type="Pfam" id="PF18096"/>
    </source>
</evidence>
<dbReference type="InterPro" id="IPR029063">
    <property type="entry name" value="SAM-dependent_MTases_sf"/>
</dbReference>
<dbReference type="EMBL" id="SLXQ01000010">
    <property type="protein sequence ID" value="TCP48626.1"/>
    <property type="molecule type" value="Genomic_DNA"/>
</dbReference>
<evidence type="ECO:0000313" key="2">
    <source>
        <dbReference type="EMBL" id="TCP48626.1"/>
    </source>
</evidence>
<dbReference type="SUPFAM" id="SSF53335">
    <property type="entry name" value="S-adenosyl-L-methionine-dependent methyltransferases"/>
    <property type="match status" value="1"/>
</dbReference>
<feature type="domain" description="THUMP-like" evidence="1">
    <location>
        <begin position="315"/>
        <end position="387"/>
    </location>
</feature>
<dbReference type="RefSeq" id="WP_132878893.1">
    <property type="nucleotide sequence ID" value="NZ_SLXQ01000010.1"/>
</dbReference>
<dbReference type="Pfam" id="PF18096">
    <property type="entry name" value="Thump_like"/>
    <property type="match status" value="1"/>
</dbReference>
<keyword evidence="3" id="KW-1185">Reference proteome</keyword>
<comment type="caution">
    <text evidence="2">The sequence shown here is derived from an EMBL/GenBank/DDBJ whole genome shotgun (WGS) entry which is preliminary data.</text>
</comment>
<accession>A0A4V2ST65</accession>
<dbReference type="Proteomes" id="UP000294911">
    <property type="component" value="Unassembled WGS sequence"/>
</dbReference>
<protein>
    <recommendedName>
        <fullName evidence="1">THUMP-like domain-containing protein</fullName>
    </recommendedName>
</protein>
<evidence type="ECO:0000313" key="3">
    <source>
        <dbReference type="Proteomes" id="UP000294911"/>
    </source>
</evidence>
<name>A0A4V2ST65_9PSEU</name>
<dbReference type="OrthoDB" id="9810570at2"/>